<organism evidence="1 2">
    <name type="scientific">Streptomyces xinghaiensis</name>
    <dbReference type="NCBI Taxonomy" id="1038928"/>
    <lineage>
        <taxon>Bacteria</taxon>
        <taxon>Bacillati</taxon>
        <taxon>Actinomycetota</taxon>
        <taxon>Actinomycetes</taxon>
        <taxon>Kitasatosporales</taxon>
        <taxon>Streptomycetaceae</taxon>
        <taxon>Streptomyces</taxon>
    </lineage>
</organism>
<evidence type="ECO:0000313" key="2">
    <source>
        <dbReference type="Proteomes" id="UP000028058"/>
    </source>
</evidence>
<name>A0A3R7EJD6_9ACTN</name>
<sequence>MSCPEPAIRLHTPADFAEALPYLLDYRPQQSLVAAVFHHDQFTFAARLDLPVLECSTWFDYAADCARTITAELQDKHLPAPDTVVLYLLSDPAAGQSGRAVATRLAPLAGLLRAAFAHQAVPAQLALCISGSQWWDLTRDTTPGPGSDLPDTTPGPTTVAFTVAAMVPAPAQDAITATFAPLTGPAAAPLHTALQAAHTTSAPDGPARPGAAHALLERAATAFTDPATTALPPADTAELLFALSDRLVRDWAMGLADTHTNLAARRLFTYLATAAVHPYQALACAPLTLLAASAWYDDDHALARLALHRACRLDAEACLPALLLEAFNLPISKQQLKALARSGRPSS</sequence>
<dbReference type="Pfam" id="PF13830">
    <property type="entry name" value="DUF4192"/>
    <property type="match status" value="1"/>
</dbReference>
<dbReference type="Proteomes" id="UP000028058">
    <property type="component" value="Unassembled WGS sequence"/>
</dbReference>
<dbReference type="EMBL" id="JNAD02000020">
    <property type="protein sequence ID" value="RKM90953.1"/>
    <property type="molecule type" value="Genomic_DNA"/>
</dbReference>
<keyword evidence="2" id="KW-1185">Reference proteome</keyword>
<comment type="caution">
    <text evidence="1">The sequence shown here is derived from an EMBL/GenBank/DDBJ whole genome shotgun (WGS) entry which is preliminary data.</text>
</comment>
<dbReference type="OrthoDB" id="3264463at2"/>
<accession>A0A3R7EJD6</accession>
<dbReference type="RefSeq" id="WP_043465726.1">
    <property type="nucleotide sequence ID" value="NZ_JNAD02000020.1"/>
</dbReference>
<dbReference type="AlphaFoldDB" id="A0A3R7EJD6"/>
<dbReference type="InterPro" id="IPR025447">
    <property type="entry name" value="DUF4192"/>
</dbReference>
<reference evidence="1 2" key="1">
    <citation type="journal article" date="2014" name="Genome Announc.">
        <title>Draft Genome Sequence of Streptomyces fradiae ATCC 19609, a Strain Highly Sensitive to Antibiotics.</title>
        <authorList>
            <person name="Bekker O.B."/>
            <person name="Klimina K.M."/>
            <person name="Vatlin A.A."/>
            <person name="Zakharevich N.V."/>
            <person name="Kasianov A.S."/>
            <person name="Danilenko V.N."/>
        </authorList>
    </citation>
    <scope>NUCLEOTIDE SEQUENCE [LARGE SCALE GENOMIC DNA]</scope>
    <source>
        <strain evidence="1 2">ATCC 19609</strain>
    </source>
</reference>
<proteinExistence type="predicted"/>
<protein>
    <submittedName>
        <fullName evidence="1">DUF4192 domain-containing protein</fullName>
    </submittedName>
</protein>
<gene>
    <name evidence="1" type="ORF">SFRA_030450</name>
</gene>
<evidence type="ECO:0000313" key="1">
    <source>
        <dbReference type="EMBL" id="RKM90953.1"/>
    </source>
</evidence>